<feature type="domain" description="O-methyltransferase dimerisation" evidence="6">
    <location>
        <begin position="1"/>
        <end position="64"/>
    </location>
</feature>
<evidence type="ECO:0000256" key="1">
    <source>
        <dbReference type="ARBA" id="ARBA00022603"/>
    </source>
</evidence>
<dbReference type="Pfam" id="PF08100">
    <property type="entry name" value="Dimerisation"/>
    <property type="match status" value="1"/>
</dbReference>
<dbReference type="InterPro" id="IPR036388">
    <property type="entry name" value="WH-like_DNA-bd_sf"/>
</dbReference>
<dbReference type="Pfam" id="PF00891">
    <property type="entry name" value="Methyltransf_2"/>
    <property type="match status" value="1"/>
</dbReference>
<dbReference type="GO" id="GO:0008171">
    <property type="term" value="F:O-methyltransferase activity"/>
    <property type="evidence" value="ECO:0007669"/>
    <property type="project" value="InterPro"/>
</dbReference>
<reference evidence="7" key="1">
    <citation type="submission" date="2020-10" db="EMBL/GenBank/DDBJ databases">
        <authorList>
            <person name="Han B."/>
            <person name="Lu T."/>
            <person name="Zhao Q."/>
            <person name="Huang X."/>
            <person name="Zhao Y."/>
        </authorList>
    </citation>
    <scope>NUCLEOTIDE SEQUENCE</scope>
</reference>
<dbReference type="InterPro" id="IPR029063">
    <property type="entry name" value="SAM-dependent_MTases_sf"/>
</dbReference>
<dbReference type="EMBL" id="CAJGYO010000007">
    <property type="protein sequence ID" value="CAD6246855.1"/>
    <property type="molecule type" value="Genomic_DNA"/>
</dbReference>
<gene>
    <name evidence="7" type="ORF">NCGR_LOCUS31094</name>
</gene>
<evidence type="ECO:0000313" key="7">
    <source>
        <dbReference type="EMBL" id="CAD6246855.1"/>
    </source>
</evidence>
<dbReference type="PIRSF" id="PIRSF005739">
    <property type="entry name" value="O-mtase"/>
    <property type="match status" value="1"/>
</dbReference>
<keyword evidence="8" id="KW-1185">Reference proteome</keyword>
<dbReference type="SUPFAM" id="SSF46785">
    <property type="entry name" value="Winged helix' DNA-binding domain"/>
    <property type="match status" value="1"/>
</dbReference>
<dbReference type="GO" id="GO:0032259">
    <property type="term" value="P:methylation"/>
    <property type="evidence" value="ECO:0007669"/>
    <property type="project" value="UniProtKB-KW"/>
</dbReference>
<protein>
    <submittedName>
        <fullName evidence="7">Uncharacterized protein</fullName>
    </submittedName>
</protein>
<dbReference type="InterPro" id="IPR001077">
    <property type="entry name" value="COMT_C"/>
</dbReference>
<dbReference type="PROSITE" id="PS51683">
    <property type="entry name" value="SAM_OMT_II"/>
    <property type="match status" value="1"/>
</dbReference>
<sequence>MSAEELTAGLPCPAPATCTAMVDRMLRFLASHSVVRCATESELGPDGKRCRRYAAAPVCKWFARGGSVESVVPLGLLMLSKTFMENWYYIKDAVLEGETPFHKAYGMPVFEYLGANGSMSTLFNEAMASHSMIIAKRLVEVFRGFENYTVLVDVGGGKGTTLQMIRSQYENISGVNYDLPYVIAQASPIEGVEHVGGSMFDNIPPGNAIMLKWILHDWGDKECVKILKNCYTALPVNGTMVILEYILPETPEQTLAAQLAFDLDLAMMVQFGASGKERTEKELSELAREAGFSGGCTATYIFANVWALEFTK</sequence>
<dbReference type="InterPro" id="IPR016461">
    <property type="entry name" value="COMT-like"/>
</dbReference>
<evidence type="ECO:0000256" key="3">
    <source>
        <dbReference type="ARBA" id="ARBA00022691"/>
    </source>
</evidence>
<dbReference type="PANTHER" id="PTHR11746">
    <property type="entry name" value="O-METHYLTRANSFERASE"/>
    <property type="match status" value="1"/>
</dbReference>
<dbReference type="GO" id="GO:0046983">
    <property type="term" value="F:protein dimerization activity"/>
    <property type="evidence" value="ECO:0007669"/>
    <property type="project" value="InterPro"/>
</dbReference>
<keyword evidence="1" id="KW-0489">Methyltransferase</keyword>
<dbReference type="InterPro" id="IPR036390">
    <property type="entry name" value="WH_DNA-bd_sf"/>
</dbReference>
<evidence type="ECO:0000313" key="8">
    <source>
        <dbReference type="Proteomes" id="UP000604825"/>
    </source>
</evidence>
<evidence type="ECO:0000259" key="5">
    <source>
        <dbReference type="Pfam" id="PF00891"/>
    </source>
</evidence>
<evidence type="ECO:0000256" key="4">
    <source>
        <dbReference type="PIRSR" id="PIRSR005739-1"/>
    </source>
</evidence>
<organism evidence="7 8">
    <name type="scientific">Miscanthus lutarioriparius</name>
    <dbReference type="NCBI Taxonomy" id="422564"/>
    <lineage>
        <taxon>Eukaryota</taxon>
        <taxon>Viridiplantae</taxon>
        <taxon>Streptophyta</taxon>
        <taxon>Embryophyta</taxon>
        <taxon>Tracheophyta</taxon>
        <taxon>Spermatophyta</taxon>
        <taxon>Magnoliopsida</taxon>
        <taxon>Liliopsida</taxon>
        <taxon>Poales</taxon>
        <taxon>Poaceae</taxon>
        <taxon>PACMAD clade</taxon>
        <taxon>Panicoideae</taxon>
        <taxon>Andropogonodae</taxon>
        <taxon>Andropogoneae</taxon>
        <taxon>Saccharinae</taxon>
        <taxon>Miscanthus</taxon>
    </lineage>
</organism>
<keyword evidence="3" id="KW-0949">S-adenosyl-L-methionine</keyword>
<dbReference type="OrthoDB" id="1606438at2759"/>
<comment type="caution">
    <text evidence="7">The sequence shown here is derived from an EMBL/GenBank/DDBJ whole genome shotgun (WGS) entry which is preliminary data.</text>
</comment>
<accession>A0A811PHJ3</accession>
<name>A0A811PHJ3_9POAL</name>
<dbReference type="InterPro" id="IPR012967">
    <property type="entry name" value="COMT_dimerisation"/>
</dbReference>
<proteinExistence type="predicted"/>
<keyword evidence="2" id="KW-0808">Transferase</keyword>
<dbReference type="Proteomes" id="UP000604825">
    <property type="component" value="Unassembled WGS sequence"/>
</dbReference>
<dbReference type="Gene3D" id="1.10.10.10">
    <property type="entry name" value="Winged helix-like DNA-binding domain superfamily/Winged helix DNA-binding domain"/>
    <property type="match status" value="1"/>
</dbReference>
<dbReference type="SUPFAM" id="SSF53335">
    <property type="entry name" value="S-adenosyl-L-methionine-dependent methyltransferases"/>
    <property type="match status" value="1"/>
</dbReference>
<feature type="domain" description="O-methyltransferase C-terminal" evidence="5">
    <location>
        <begin position="87"/>
        <end position="293"/>
    </location>
</feature>
<evidence type="ECO:0000256" key="2">
    <source>
        <dbReference type="ARBA" id="ARBA00022679"/>
    </source>
</evidence>
<evidence type="ECO:0000259" key="6">
    <source>
        <dbReference type="Pfam" id="PF08100"/>
    </source>
</evidence>
<feature type="active site" description="Proton acceptor" evidence="4">
    <location>
        <position position="216"/>
    </location>
</feature>
<dbReference type="Gene3D" id="3.40.50.150">
    <property type="entry name" value="Vaccinia Virus protein VP39"/>
    <property type="match status" value="1"/>
</dbReference>
<dbReference type="AlphaFoldDB" id="A0A811PHJ3"/>